<dbReference type="EMBL" id="JYJA01000037">
    <property type="protein sequence ID" value="KJL41652.1"/>
    <property type="molecule type" value="Genomic_DNA"/>
</dbReference>
<dbReference type="PROSITE" id="PS50850">
    <property type="entry name" value="MFS"/>
    <property type="match status" value="1"/>
</dbReference>
<dbReference type="GO" id="GO:0022857">
    <property type="term" value="F:transmembrane transporter activity"/>
    <property type="evidence" value="ECO:0007669"/>
    <property type="project" value="InterPro"/>
</dbReference>
<keyword evidence="5 9" id="KW-0812">Transmembrane</keyword>
<organism evidence="11 12">
    <name type="scientific">Microbacterium trichothecenolyticum</name>
    <name type="common">Aureobacterium trichothecenolyticum</name>
    <dbReference type="NCBI Taxonomy" id="69370"/>
    <lineage>
        <taxon>Bacteria</taxon>
        <taxon>Bacillati</taxon>
        <taxon>Actinomycetota</taxon>
        <taxon>Actinomycetes</taxon>
        <taxon>Micrococcales</taxon>
        <taxon>Microbacteriaceae</taxon>
        <taxon>Microbacterium</taxon>
    </lineage>
</organism>
<accession>A0A0M2HBS5</accession>
<feature type="transmembrane region" description="Helical" evidence="9">
    <location>
        <begin position="112"/>
        <end position="133"/>
    </location>
</feature>
<gene>
    <name evidence="11" type="primary">bmr3_4</name>
    <name evidence="11" type="ORF">RS82_02882</name>
</gene>
<feature type="transmembrane region" description="Helical" evidence="9">
    <location>
        <begin position="236"/>
        <end position="255"/>
    </location>
</feature>
<dbReference type="Gene3D" id="1.20.1250.20">
    <property type="entry name" value="MFS general substrate transporter like domains"/>
    <property type="match status" value="1"/>
</dbReference>
<dbReference type="InterPro" id="IPR011701">
    <property type="entry name" value="MFS"/>
</dbReference>
<evidence type="ECO:0000256" key="3">
    <source>
        <dbReference type="ARBA" id="ARBA00022448"/>
    </source>
</evidence>
<feature type="region of interest" description="Disordered" evidence="8">
    <location>
        <begin position="505"/>
        <end position="535"/>
    </location>
</feature>
<dbReference type="InterPro" id="IPR020846">
    <property type="entry name" value="MFS_dom"/>
</dbReference>
<dbReference type="Proteomes" id="UP000034098">
    <property type="component" value="Unassembled WGS sequence"/>
</dbReference>
<evidence type="ECO:0000256" key="2">
    <source>
        <dbReference type="ARBA" id="ARBA00007520"/>
    </source>
</evidence>
<keyword evidence="12" id="KW-1185">Reference proteome</keyword>
<dbReference type="RefSeq" id="WP_245619616.1">
    <property type="nucleotide sequence ID" value="NZ_JYJA01000037.1"/>
</dbReference>
<evidence type="ECO:0000313" key="12">
    <source>
        <dbReference type="Proteomes" id="UP000034098"/>
    </source>
</evidence>
<comment type="similarity">
    <text evidence="2">Belongs to the major facilitator superfamily. TCR/Tet family.</text>
</comment>
<feature type="transmembrane region" description="Helical" evidence="9">
    <location>
        <begin position="87"/>
        <end position="106"/>
    </location>
</feature>
<feature type="transmembrane region" description="Helical" evidence="9">
    <location>
        <begin position="145"/>
        <end position="163"/>
    </location>
</feature>
<feature type="transmembrane region" description="Helical" evidence="9">
    <location>
        <begin position="175"/>
        <end position="197"/>
    </location>
</feature>
<dbReference type="PANTHER" id="PTHR23501:SF197">
    <property type="entry name" value="COMD"/>
    <property type="match status" value="1"/>
</dbReference>
<dbReference type="FunFam" id="1.20.1720.10:FF:000004">
    <property type="entry name" value="EmrB/QacA family drug resistance transporter"/>
    <property type="match status" value="1"/>
</dbReference>
<protein>
    <submittedName>
        <fullName evidence="11">Multidrug resistance protein 3</fullName>
    </submittedName>
</protein>
<evidence type="ECO:0000256" key="7">
    <source>
        <dbReference type="ARBA" id="ARBA00023136"/>
    </source>
</evidence>
<evidence type="ECO:0000256" key="9">
    <source>
        <dbReference type="SAM" id="Phobius"/>
    </source>
</evidence>
<evidence type="ECO:0000256" key="6">
    <source>
        <dbReference type="ARBA" id="ARBA00022989"/>
    </source>
</evidence>
<feature type="transmembrane region" description="Helical" evidence="9">
    <location>
        <begin position="341"/>
        <end position="362"/>
    </location>
</feature>
<evidence type="ECO:0000256" key="5">
    <source>
        <dbReference type="ARBA" id="ARBA00022692"/>
    </source>
</evidence>
<dbReference type="AlphaFoldDB" id="A0A0M2HBS5"/>
<dbReference type="PANTHER" id="PTHR23501">
    <property type="entry name" value="MAJOR FACILITATOR SUPERFAMILY"/>
    <property type="match status" value="1"/>
</dbReference>
<dbReference type="NCBIfam" id="TIGR00711">
    <property type="entry name" value="efflux_EmrB"/>
    <property type="match status" value="1"/>
</dbReference>
<dbReference type="Gene3D" id="1.20.1720.10">
    <property type="entry name" value="Multidrug resistance protein D"/>
    <property type="match status" value="1"/>
</dbReference>
<feature type="transmembrane region" description="Helical" evidence="9">
    <location>
        <begin position="209"/>
        <end position="230"/>
    </location>
</feature>
<keyword evidence="6 9" id="KW-1133">Transmembrane helix</keyword>
<feature type="transmembrane region" description="Helical" evidence="9">
    <location>
        <begin position="474"/>
        <end position="496"/>
    </location>
</feature>
<feature type="transmembrane region" description="Helical" evidence="9">
    <location>
        <begin position="20"/>
        <end position="44"/>
    </location>
</feature>
<evidence type="ECO:0000256" key="8">
    <source>
        <dbReference type="SAM" id="MobiDB-lite"/>
    </source>
</evidence>
<dbReference type="GO" id="GO:0005886">
    <property type="term" value="C:plasma membrane"/>
    <property type="evidence" value="ECO:0007669"/>
    <property type="project" value="UniProtKB-SubCell"/>
</dbReference>
<dbReference type="PRINTS" id="PR01036">
    <property type="entry name" value="TCRTETB"/>
</dbReference>
<evidence type="ECO:0000313" key="11">
    <source>
        <dbReference type="EMBL" id="KJL41652.1"/>
    </source>
</evidence>
<dbReference type="PATRIC" id="fig|69370.6.peg.2929"/>
<dbReference type="SUPFAM" id="SSF103473">
    <property type="entry name" value="MFS general substrate transporter"/>
    <property type="match status" value="1"/>
</dbReference>
<dbReference type="Pfam" id="PF07690">
    <property type="entry name" value="MFS_1"/>
    <property type="match status" value="1"/>
</dbReference>
<feature type="transmembrane region" description="Helical" evidence="9">
    <location>
        <begin position="308"/>
        <end position="329"/>
    </location>
</feature>
<evidence type="ECO:0000256" key="4">
    <source>
        <dbReference type="ARBA" id="ARBA00022475"/>
    </source>
</evidence>
<evidence type="ECO:0000259" key="10">
    <source>
        <dbReference type="PROSITE" id="PS50850"/>
    </source>
</evidence>
<feature type="transmembrane region" description="Helical" evidence="9">
    <location>
        <begin position="368"/>
        <end position="392"/>
    </location>
</feature>
<proteinExistence type="inferred from homology"/>
<feature type="transmembrane region" description="Helical" evidence="9">
    <location>
        <begin position="275"/>
        <end position="296"/>
    </location>
</feature>
<comment type="subcellular location">
    <subcellularLocation>
        <location evidence="1">Cell membrane</location>
        <topology evidence="1">Multi-pass membrane protein</topology>
    </subcellularLocation>
</comment>
<feature type="transmembrane region" description="Helical" evidence="9">
    <location>
        <begin position="413"/>
        <end position="435"/>
    </location>
</feature>
<dbReference type="InterPro" id="IPR036259">
    <property type="entry name" value="MFS_trans_sf"/>
</dbReference>
<name>A0A0M2HBS5_MICTR</name>
<feature type="domain" description="Major facilitator superfamily (MFS) profile" evidence="10">
    <location>
        <begin position="22"/>
        <end position="501"/>
    </location>
</feature>
<keyword evidence="7 9" id="KW-0472">Membrane</keyword>
<feature type="transmembrane region" description="Helical" evidence="9">
    <location>
        <begin position="56"/>
        <end position="75"/>
    </location>
</feature>
<dbReference type="CDD" id="cd17502">
    <property type="entry name" value="MFS_Azr1_MDR_like"/>
    <property type="match status" value="1"/>
</dbReference>
<feature type="compositionally biased region" description="Low complexity" evidence="8">
    <location>
        <begin position="515"/>
        <end position="535"/>
    </location>
</feature>
<sequence length="535" mass="56290">MSEYRPDTTTASRTGSRHILPVFAGLLVAMLLGSLDQTIFSTALPTIVGELGGVNHMLWVTTAYLVASTIMMPIYGKLGDLIGRKGLFIGALSIFLIGSVVGGLAPDMTWLIIARAVQGVGGGGLMILSQAIIADVAPVRERSKYMGVMGAVFGLSAVVGPLLGGWFTETAHWRWAFWINIPLGIVAIALAAFFLKLPKHDTRIRFDTWGVLTMAIAVSAIILVASWGGTEHEWDSPLIITLIVVATLFSGLFVLAEHKAVEPIIPLALFRSRNFVLATVAGLFIGVAMFGAIAYLPTYLQMVTGVNATVSGLMLIPMIAGLMVGAITTGQLAAKTGRYKWMPIASMIGLGIGLWLLSTLAVDTPLGVLMSYLFVLGLGVGLGMQILVLVVQNSFPDSQVGTATASNNFFREIGASLGGAIVGALFTANLTSLLAERMPARGGEAGDLNSLTPAMVRDLPDQLRETIIGAYNDALTPVFATLIPMVVAGFIAVLFIREVPLRASRDDREAAPRTEGGADAAESAASGMADVDSSA</sequence>
<keyword evidence="3" id="KW-0813">Transport</keyword>
<reference evidence="11 12" key="1">
    <citation type="submission" date="2015-02" db="EMBL/GenBank/DDBJ databases">
        <title>Draft genome sequences of ten Microbacterium spp. with emphasis on heavy metal contaminated environments.</title>
        <authorList>
            <person name="Corretto E."/>
        </authorList>
    </citation>
    <scope>NUCLEOTIDE SEQUENCE [LARGE SCALE GENOMIC DNA]</scope>
    <source>
        <strain evidence="11 12">DSM 8608</strain>
    </source>
</reference>
<evidence type="ECO:0000256" key="1">
    <source>
        <dbReference type="ARBA" id="ARBA00004651"/>
    </source>
</evidence>
<comment type="caution">
    <text evidence="11">The sequence shown here is derived from an EMBL/GenBank/DDBJ whole genome shotgun (WGS) entry which is preliminary data.</text>
</comment>
<keyword evidence="4" id="KW-1003">Cell membrane</keyword>
<dbReference type="InterPro" id="IPR004638">
    <property type="entry name" value="EmrB-like"/>
</dbReference>